<keyword evidence="4 8" id="KW-0812">Transmembrane</keyword>
<dbReference type="PANTHER" id="PTHR43528">
    <property type="entry name" value="ALPHA-KETOGLUTARATE PERMEASE"/>
    <property type="match status" value="1"/>
</dbReference>
<feature type="domain" description="Major facilitator superfamily (MFS) profile" evidence="9">
    <location>
        <begin position="17"/>
        <end position="427"/>
    </location>
</feature>
<dbReference type="PROSITE" id="PS50850">
    <property type="entry name" value="MFS"/>
    <property type="match status" value="1"/>
</dbReference>
<feature type="transmembrane region" description="Helical" evidence="8">
    <location>
        <begin position="91"/>
        <end position="114"/>
    </location>
</feature>
<dbReference type="Proteomes" id="UP000051202">
    <property type="component" value="Unassembled WGS sequence"/>
</dbReference>
<feature type="transmembrane region" description="Helical" evidence="8">
    <location>
        <begin position="120"/>
        <end position="144"/>
    </location>
</feature>
<evidence type="ECO:0000256" key="8">
    <source>
        <dbReference type="SAM" id="Phobius"/>
    </source>
</evidence>
<feature type="transmembrane region" description="Helical" evidence="8">
    <location>
        <begin position="156"/>
        <end position="178"/>
    </location>
</feature>
<evidence type="ECO:0000256" key="5">
    <source>
        <dbReference type="ARBA" id="ARBA00022847"/>
    </source>
</evidence>
<dbReference type="Gene3D" id="1.20.1250.20">
    <property type="entry name" value="MFS general substrate transporter like domains"/>
    <property type="match status" value="2"/>
</dbReference>
<feature type="transmembrane region" description="Helical" evidence="8">
    <location>
        <begin position="58"/>
        <end position="79"/>
    </location>
</feature>
<keyword evidence="11" id="KW-1185">Reference proteome</keyword>
<organism evidence="10 11">
    <name type="scientific">Psychrobacter piscatorii</name>
    <dbReference type="NCBI Taxonomy" id="554343"/>
    <lineage>
        <taxon>Bacteria</taxon>
        <taxon>Pseudomonadati</taxon>
        <taxon>Pseudomonadota</taxon>
        <taxon>Gammaproteobacteria</taxon>
        <taxon>Moraxellales</taxon>
        <taxon>Moraxellaceae</taxon>
        <taxon>Psychrobacter</taxon>
    </lineage>
</organism>
<proteinExistence type="predicted"/>
<dbReference type="InterPro" id="IPR020846">
    <property type="entry name" value="MFS_dom"/>
</dbReference>
<accession>A0A0T6DNH1</accession>
<dbReference type="SUPFAM" id="SSF103473">
    <property type="entry name" value="MFS general substrate transporter"/>
    <property type="match status" value="1"/>
</dbReference>
<comment type="subcellular location">
    <subcellularLocation>
        <location evidence="1">Cell membrane</location>
        <topology evidence="1">Multi-pass membrane protein</topology>
    </subcellularLocation>
</comment>
<dbReference type="EMBL" id="LNDJ01000109">
    <property type="protein sequence ID" value="KRU21498.1"/>
    <property type="molecule type" value="Genomic_DNA"/>
</dbReference>
<feature type="transmembrane region" description="Helical" evidence="8">
    <location>
        <begin position="337"/>
        <end position="362"/>
    </location>
</feature>
<evidence type="ECO:0000256" key="2">
    <source>
        <dbReference type="ARBA" id="ARBA00022448"/>
    </source>
</evidence>
<dbReference type="RefSeq" id="WP_058025692.1">
    <property type="nucleotide sequence ID" value="NZ_LNDJ01000109.1"/>
</dbReference>
<keyword evidence="6 8" id="KW-1133">Transmembrane helix</keyword>
<keyword evidence="5" id="KW-0769">Symport</keyword>
<keyword evidence="2" id="KW-0813">Transport</keyword>
<dbReference type="InterPro" id="IPR011701">
    <property type="entry name" value="MFS"/>
</dbReference>
<feature type="transmembrane region" description="Helical" evidence="8">
    <location>
        <begin position="374"/>
        <end position="394"/>
    </location>
</feature>
<evidence type="ECO:0000256" key="4">
    <source>
        <dbReference type="ARBA" id="ARBA00022692"/>
    </source>
</evidence>
<feature type="transmembrane region" description="Helical" evidence="8">
    <location>
        <begin position="287"/>
        <end position="305"/>
    </location>
</feature>
<evidence type="ECO:0000313" key="11">
    <source>
        <dbReference type="Proteomes" id="UP000051202"/>
    </source>
</evidence>
<dbReference type="GO" id="GO:0005886">
    <property type="term" value="C:plasma membrane"/>
    <property type="evidence" value="ECO:0007669"/>
    <property type="project" value="UniProtKB-SubCell"/>
</dbReference>
<feature type="transmembrane region" description="Helical" evidence="8">
    <location>
        <begin position="400"/>
        <end position="421"/>
    </location>
</feature>
<dbReference type="GO" id="GO:0015293">
    <property type="term" value="F:symporter activity"/>
    <property type="evidence" value="ECO:0007669"/>
    <property type="project" value="UniProtKB-KW"/>
</dbReference>
<keyword evidence="7 8" id="KW-0472">Membrane</keyword>
<dbReference type="Pfam" id="PF07690">
    <property type="entry name" value="MFS_1"/>
    <property type="match status" value="1"/>
</dbReference>
<feature type="transmembrane region" description="Helical" evidence="8">
    <location>
        <begin position="312"/>
        <end position="331"/>
    </location>
</feature>
<evidence type="ECO:0000259" key="9">
    <source>
        <dbReference type="PROSITE" id="PS50850"/>
    </source>
</evidence>
<feature type="transmembrane region" description="Helical" evidence="8">
    <location>
        <begin position="18"/>
        <end position="38"/>
    </location>
</feature>
<protein>
    <submittedName>
        <fullName evidence="10">MFS transporter</fullName>
    </submittedName>
</protein>
<comment type="caution">
    <text evidence="10">The sequence shown here is derived from an EMBL/GenBank/DDBJ whole genome shotgun (WGS) entry which is preliminary data.</text>
</comment>
<dbReference type="AlphaFoldDB" id="A0A0T6DNH1"/>
<feature type="transmembrane region" description="Helical" evidence="8">
    <location>
        <begin position="246"/>
        <end position="267"/>
    </location>
</feature>
<evidence type="ECO:0000256" key="1">
    <source>
        <dbReference type="ARBA" id="ARBA00004651"/>
    </source>
</evidence>
<evidence type="ECO:0000256" key="6">
    <source>
        <dbReference type="ARBA" id="ARBA00022989"/>
    </source>
</evidence>
<sequence>MPTRSQYALMSKKDKNTVIFVSFISAVIFFDFLIYLYIADIVSAAIFPANNDPTVAKLQGMGLFVIGYLARPFGGILFGRYGDLKGRKPTFFLSIIVTAGSLLAMACLPTYAQWGALAPALFILLRIIQGMAFGLYAPLSWVFVAEHVPRQYLSVACSYVTASFLVGVLFSNAFFLWLTDFMTTVQLTDYGWRLPFFVGALLTCLPLLVWRLVKETPFFLALDKPKTGKNLGRPFTVLFKRCKHSIFVSMVLTIVISSITSVIVLLLPELIEINFTLDSDLFSFSHSLGIVFMVLGCVFYGMISTHENFGKILVIGSVLLIAQTLAFFYHLQAGGDYILIMYALLGFCAGIVGMIPAILVQLFPTNVRLTGISFCYNITYGIVGVLIPFGLGYATTLISFSPALYIAFVGFIGIIMGLYFYNLPEFKKIDQVIL</sequence>
<dbReference type="PANTHER" id="PTHR43528:SF7">
    <property type="entry name" value="MFS TRANSPORTER"/>
    <property type="match status" value="1"/>
</dbReference>
<evidence type="ECO:0000256" key="3">
    <source>
        <dbReference type="ARBA" id="ARBA00022475"/>
    </source>
</evidence>
<reference evidence="10 11" key="1">
    <citation type="submission" date="2015-11" db="EMBL/GenBank/DDBJ databases">
        <title>Permanent draft genome of Psychrobacter piscatorii LQ58.</title>
        <authorList>
            <person name="Zhou M."/>
            <person name="Dong B."/>
            <person name="Liu Q."/>
        </authorList>
    </citation>
    <scope>NUCLEOTIDE SEQUENCE [LARGE SCALE GENOMIC DNA]</scope>
    <source>
        <strain evidence="10 11">LQ58</strain>
    </source>
</reference>
<name>A0A0T6DNH1_9GAMM</name>
<dbReference type="InterPro" id="IPR051084">
    <property type="entry name" value="H+-coupled_symporters"/>
</dbReference>
<dbReference type="STRING" id="554343.AS194_11915"/>
<gene>
    <name evidence="10" type="ORF">AS194_11915</name>
</gene>
<feature type="transmembrane region" description="Helical" evidence="8">
    <location>
        <begin position="190"/>
        <end position="210"/>
    </location>
</feature>
<dbReference type="InterPro" id="IPR036259">
    <property type="entry name" value="MFS_trans_sf"/>
</dbReference>
<evidence type="ECO:0000313" key="10">
    <source>
        <dbReference type="EMBL" id="KRU21498.1"/>
    </source>
</evidence>
<evidence type="ECO:0000256" key="7">
    <source>
        <dbReference type="ARBA" id="ARBA00023136"/>
    </source>
</evidence>
<keyword evidence="3" id="KW-1003">Cell membrane</keyword>